<evidence type="ECO:0000259" key="7">
    <source>
        <dbReference type="Pfam" id="PF01068"/>
    </source>
</evidence>
<evidence type="ECO:0000313" key="8">
    <source>
        <dbReference type="EMBL" id="SCW95737.1"/>
    </source>
</evidence>
<protein>
    <submittedName>
        <fullName evidence="8">DNA ligase OB-like domain-containing protein</fullName>
    </submittedName>
</protein>
<dbReference type="AlphaFoldDB" id="A0A1G4UQB3"/>
<dbReference type="RefSeq" id="WP_091444218.1">
    <property type="nucleotide sequence ID" value="NZ_FMTP01000010.1"/>
</dbReference>
<dbReference type="SUPFAM" id="SSF50249">
    <property type="entry name" value="Nucleic acid-binding proteins"/>
    <property type="match status" value="1"/>
</dbReference>
<evidence type="ECO:0000256" key="1">
    <source>
        <dbReference type="ARBA" id="ARBA00001968"/>
    </source>
</evidence>
<dbReference type="Proteomes" id="UP000198889">
    <property type="component" value="Unassembled WGS sequence"/>
</dbReference>
<gene>
    <name evidence="8" type="ORF">SAMN05660859_0105</name>
</gene>
<proteinExistence type="predicted"/>
<dbReference type="GO" id="GO:0006260">
    <property type="term" value="P:DNA replication"/>
    <property type="evidence" value="ECO:0007669"/>
    <property type="project" value="UniProtKB-KW"/>
</dbReference>
<evidence type="ECO:0000256" key="3">
    <source>
        <dbReference type="ARBA" id="ARBA00022705"/>
    </source>
</evidence>
<accession>A0A1G4UQB3</accession>
<comment type="cofactor">
    <cofactor evidence="1">
        <name>a divalent metal cation</name>
        <dbReference type="ChEBI" id="CHEBI:60240"/>
    </cofactor>
</comment>
<dbReference type="InterPro" id="IPR012340">
    <property type="entry name" value="NA-bd_OB-fold"/>
</dbReference>
<dbReference type="GO" id="GO:0003910">
    <property type="term" value="F:DNA ligase (ATP) activity"/>
    <property type="evidence" value="ECO:0007669"/>
    <property type="project" value="UniProtKB-EC"/>
</dbReference>
<keyword evidence="3" id="KW-0235">DNA replication</keyword>
<keyword evidence="5" id="KW-0234">DNA repair</keyword>
<dbReference type="InterPro" id="IPR012310">
    <property type="entry name" value="DNA_ligase_ATP-dep_cent"/>
</dbReference>
<organism evidence="8 9">
    <name type="scientific">Ancylobacter rudongensis</name>
    <dbReference type="NCBI Taxonomy" id="177413"/>
    <lineage>
        <taxon>Bacteria</taxon>
        <taxon>Pseudomonadati</taxon>
        <taxon>Pseudomonadota</taxon>
        <taxon>Alphaproteobacteria</taxon>
        <taxon>Hyphomicrobiales</taxon>
        <taxon>Xanthobacteraceae</taxon>
        <taxon>Ancylobacter</taxon>
    </lineage>
</organism>
<comment type="catalytic activity">
    <reaction evidence="6">
        <text>ATP + (deoxyribonucleotide)n-3'-hydroxyl + 5'-phospho-(deoxyribonucleotide)m = (deoxyribonucleotide)n+m + AMP + diphosphate.</text>
        <dbReference type="EC" id="6.5.1.1"/>
    </reaction>
</comment>
<feature type="domain" description="ATP-dependent DNA ligase family profile" evidence="7">
    <location>
        <begin position="146"/>
        <end position="323"/>
    </location>
</feature>
<keyword evidence="4" id="KW-0227">DNA damage</keyword>
<keyword evidence="9" id="KW-1185">Reference proteome</keyword>
<dbReference type="GO" id="GO:0005524">
    <property type="term" value="F:ATP binding"/>
    <property type="evidence" value="ECO:0007669"/>
    <property type="project" value="InterPro"/>
</dbReference>
<dbReference type="Pfam" id="PF01068">
    <property type="entry name" value="DNA_ligase_A_M"/>
    <property type="match status" value="1"/>
</dbReference>
<dbReference type="PANTHER" id="PTHR47810:SF1">
    <property type="entry name" value="DNA LIGASE B"/>
    <property type="match status" value="1"/>
</dbReference>
<name>A0A1G4UQB3_9HYPH</name>
<evidence type="ECO:0000256" key="2">
    <source>
        <dbReference type="ARBA" id="ARBA00022598"/>
    </source>
</evidence>
<dbReference type="Gene3D" id="3.30.470.30">
    <property type="entry name" value="DNA ligase/mRNA capping enzyme"/>
    <property type="match status" value="1"/>
</dbReference>
<dbReference type="STRING" id="177413.SAMN05660859_0105"/>
<keyword evidence="2 8" id="KW-0436">Ligase</keyword>
<evidence type="ECO:0000256" key="4">
    <source>
        <dbReference type="ARBA" id="ARBA00022763"/>
    </source>
</evidence>
<dbReference type="GO" id="GO:0006281">
    <property type="term" value="P:DNA repair"/>
    <property type="evidence" value="ECO:0007669"/>
    <property type="project" value="UniProtKB-KW"/>
</dbReference>
<evidence type="ECO:0000256" key="5">
    <source>
        <dbReference type="ARBA" id="ARBA00023204"/>
    </source>
</evidence>
<evidence type="ECO:0000256" key="6">
    <source>
        <dbReference type="ARBA" id="ARBA00034003"/>
    </source>
</evidence>
<dbReference type="InterPro" id="IPR050326">
    <property type="entry name" value="NAD_dep_DNA_ligaseB"/>
</dbReference>
<dbReference type="EMBL" id="FMTP01000010">
    <property type="protein sequence ID" value="SCW95737.1"/>
    <property type="molecule type" value="Genomic_DNA"/>
</dbReference>
<evidence type="ECO:0000313" key="9">
    <source>
        <dbReference type="Proteomes" id="UP000198889"/>
    </source>
</evidence>
<dbReference type="SUPFAM" id="SSF56091">
    <property type="entry name" value="DNA ligase/mRNA capping enzyme, catalytic domain"/>
    <property type="match status" value="1"/>
</dbReference>
<reference evidence="9" key="1">
    <citation type="submission" date="2016-10" db="EMBL/GenBank/DDBJ databases">
        <authorList>
            <person name="Varghese N."/>
            <person name="Submissions S."/>
        </authorList>
    </citation>
    <scope>NUCLEOTIDE SEQUENCE [LARGE SCALE GENOMIC DNA]</scope>
    <source>
        <strain evidence="9">CGMCC 1.1761</strain>
    </source>
</reference>
<sequence>MDAYTVSRRIEEIAATGSRIEKERLLSELAASDLGKFVLNWAYNPFITYGLTAAPTPSDEELNINFRRELIEPLLLKLSRRELTGKAAEREVGEVMRALNPDGARLLYLVLSKDLKCGIAETTINAVMPGLIPIFSVMRAHTFDVKKVKSWPQKLEYKLDGNRNTFIAKDGHGGFFTRTGKRVLSLDFLVQGVLRAAQVALETTTMKELQRTLSQDNGRTLNFMLDGEAMMGLFANTGVFKRTTEDAVGAELHLYDIMSLPDFDAIGSVGYPLEQRRKMLVEFVRQAKAGLPENLKEMIQISPQFFVNNEAEVHEWFEKARAKTLASYLARGDAQKEAELAAATIDKETGKPKVLEGIMVKDPGGLYDKKKSYGWMKMKAEETEDLRIVGFYNGEAGSKYEFTMGGAIVERNGVLIRVGGGWSDKDRADCWELWKQDAALLGIDPLVGFKPGVHFELGRIKAVEATNFLGRLLEVEFHEVTPDGSLRHPRAVRFRDDKDGELETREAA</sequence>
<dbReference type="PANTHER" id="PTHR47810">
    <property type="entry name" value="DNA LIGASE"/>
    <property type="match status" value="1"/>
</dbReference>
<dbReference type="GO" id="GO:0006310">
    <property type="term" value="P:DNA recombination"/>
    <property type="evidence" value="ECO:0007669"/>
    <property type="project" value="InterPro"/>
</dbReference>
<dbReference type="Gene3D" id="2.40.50.140">
    <property type="entry name" value="Nucleic acid-binding proteins"/>
    <property type="match status" value="1"/>
</dbReference>